<accession>A0A8D9FR12</accession>
<reference evidence="1" key="1">
    <citation type="submission" date="2021-06" db="EMBL/GenBank/DDBJ databases">
        <authorList>
            <person name="Gannon L."/>
            <person name="Redgwell R T."/>
            <person name="Michniewski S."/>
            <person name="Harrison D C."/>
            <person name="Millard A."/>
        </authorList>
    </citation>
    <scope>NUCLEOTIDE SEQUENCE</scope>
</reference>
<dbReference type="EMBL" id="OU342829">
    <property type="protein sequence ID" value="CAG7580383.1"/>
    <property type="molecule type" value="Genomic_DNA"/>
</dbReference>
<organism evidence="1">
    <name type="scientific">uncultured marine phage</name>
    <dbReference type="NCBI Taxonomy" id="707152"/>
    <lineage>
        <taxon>Viruses</taxon>
        <taxon>environmental samples</taxon>
    </lineage>
</organism>
<protein>
    <submittedName>
        <fullName evidence="1">Uncharacterized protein</fullName>
    </submittedName>
</protein>
<proteinExistence type="predicted"/>
<name>A0A8D9FR12_9VIRU</name>
<gene>
    <name evidence="1" type="ORF">SLAVMIC_00388</name>
</gene>
<evidence type="ECO:0000313" key="1">
    <source>
        <dbReference type="EMBL" id="CAG7580383.1"/>
    </source>
</evidence>
<sequence length="79" mass="9317">MKSKIILNDIKSSDGWMELAYNLNFKKYMKDHPELNEDEASDKFYEEVISDKFKYGEFANLEIEFDENFNIVGGKLLPK</sequence>